<keyword evidence="5" id="KW-0408">Iron</keyword>
<keyword evidence="4 5" id="KW-0648">Protein biosynthesis</keyword>
<feature type="binding site" evidence="5">
    <location>
        <position position="156"/>
    </location>
    <ligand>
        <name>Fe cation</name>
        <dbReference type="ChEBI" id="CHEBI:24875"/>
    </ligand>
</feature>
<dbReference type="AlphaFoldDB" id="A0A9X0U5V8"/>
<keyword evidence="7" id="KW-1185">Reference proteome</keyword>
<evidence type="ECO:0000256" key="1">
    <source>
        <dbReference type="ARBA" id="ARBA00010759"/>
    </source>
</evidence>
<dbReference type="EC" id="3.5.1.88" evidence="5"/>
<dbReference type="EMBL" id="JACHEB010000012">
    <property type="protein sequence ID" value="MBB5330939.1"/>
    <property type="molecule type" value="Genomic_DNA"/>
</dbReference>
<dbReference type="InterPro" id="IPR036821">
    <property type="entry name" value="Peptide_deformylase_sf"/>
</dbReference>
<sequence>MRIKIASVGETVLRNAARPLRTDEIGSDRIHQLIDHMRETLADAPGVGLAAPQIGEQLQLAIIEDKAEYQANLTSEELTERERSPVPFHVLINPEIELLSPLDVSFFEGCLSLPGFVAIVPRARVVRVRALNEAREPIQIEAEGWYARILQHEIDHLKGTLFIDRMWSHSFSSVDHYIRHWKSKSSAELLKHFHTRNRPELDAEPHL</sequence>
<dbReference type="HAMAP" id="MF_00163">
    <property type="entry name" value="Pep_deformylase"/>
    <property type="match status" value="1"/>
</dbReference>
<feature type="binding site" evidence="5">
    <location>
        <position position="110"/>
    </location>
    <ligand>
        <name>Fe cation</name>
        <dbReference type="ChEBI" id="CHEBI:24875"/>
    </ligand>
</feature>
<dbReference type="PRINTS" id="PR01576">
    <property type="entry name" value="PDEFORMYLASE"/>
</dbReference>
<dbReference type="CDD" id="cd00487">
    <property type="entry name" value="Pep_deformylase"/>
    <property type="match status" value="1"/>
</dbReference>
<keyword evidence="2 5" id="KW-0479">Metal-binding</keyword>
<evidence type="ECO:0000256" key="3">
    <source>
        <dbReference type="ARBA" id="ARBA00022801"/>
    </source>
</evidence>
<comment type="function">
    <text evidence="5">Removes the formyl group from the N-terminal Met of newly synthesized proteins. Requires at least a dipeptide for an efficient rate of reaction. N-terminal L-methionine is a prerequisite for activity but the enzyme has broad specificity at other positions.</text>
</comment>
<dbReference type="FunFam" id="3.90.45.10:FF:000003">
    <property type="entry name" value="Peptide deformylase"/>
    <property type="match status" value="1"/>
</dbReference>
<dbReference type="GO" id="GO:0046872">
    <property type="term" value="F:metal ion binding"/>
    <property type="evidence" value="ECO:0007669"/>
    <property type="project" value="UniProtKB-KW"/>
</dbReference>
<keyword evidence="3 5" id="KW-0378">Hydrolase</keyword>
<feature type="binding site" evidence="5">
    <location>
        <position position="152"/>
    </location>
    <ligand>
        <name>Fe cation</name>
        <dbReference type="ChEBI" id="CHEBI:24875"/>
    </ligand>
</feature>
<reference evidence="6 7" key="1">
    <citation type="submission" date="2020-08" db="EMBL/GenBank/DDBJ databases">
        <title>Genomic Encyclopedia of Type Strains, Phase IV (KMG-V): Genome sequencing to study the core and pangenomes of soil and plant-associated prokaryotes.</title>
        <authorList>
            <person name="Whitman W."/>
        </authorList>
    </citation>
    <scope>NUCLEOTIDE SEQUENCE [LARGE SCALE GENOMIC DNA]</scope>
    <source>
        <strain evidence="6 7">X5P2</strain>
    </source>
</reference>
<evidence type="ECO:0000313" key="7">
    <source>
        <dbReference type="Proteomes" id="UP000535182"/>
    </source>
</evidence>
<comment type="similarity">
    <text evidence="1 5">Belongs to the polypeptide deformylase family.</text>
</comment>
<dbReference type="GO" id="GO:0006412">
    <property type="term" value="P:translation"/>
    <property type="evidence" value="ECO:0007669"/>
    <property type="project" value="UniProtKB-UniRule"/>
</dbReference>
<dbReference type="PANTHER" id="PTHR10458:SF2">
    <property type="entry name" value="PEPTIDE DEFORMYLASE, MITOCHONDRIAL"/>
    <property type="match status" value="1"/>
</dbReference>
<dbReference type="InterPro" id="IPR023635">
    <property type="entry name" value="Peptide_deformylase"/>
</dbReference>
<dbReference type="NCBIfam" id="NF001159">
    <property type="entry name" value="PRK00150.1-3"/>
    <property type="match status" value="1"/>
</dbReference>
<comment type="caution">
    <text evidence="6">The sequence shown here is derived from an EMBL/GenBank/DDBJ whole genome shotgun (WGS) entry which is preliminary data.</text>
</comment>
<organism evidence="6 7">
    <name type="scientific">Tunturiibacter gelidiferens</name>
    <dbReference type="NCBI Taxonomy" id="3069689"/>
    <lineage>
        <taxon>Bacteria</taxon>
        <taxon>Pseudomonadati</taxon>
        <taxon>Acidobacteriota</taxon>
        <taxon>Terriglobia</taxon>
        <taxon>Terriglobales</taxon>
        <taxon>Acidobacteriaceae</taxon>
        <taxon>Tunturiibacter</taxon>
    </lineage>
</organism>
<dbReference type="Proteomes" id="UP000535182">
    <property type="component" value="Unassembled WGS sequence"/>
</dbReference>
<dbReference type="RefSeq" id="WP_183980817.1">
    <property type="nucleotide sequence ID" value="NZ_JACHEB010000012.1"/>
</dbReference>
<protein>
    <recommendedName>
        <fullName evidence="5">Peptide deformylase</fullName>
        <shortName evidence="5">PDF</shortName>
        <ecNumber evidence="5">3.5.1.88</ecNumber>
    </recommendedName>
    <alternativeName>
        <fullName evidence="5">Polypeptide deformylase</fullName>
    </alternativeName>
</protein>
<accession>A0A9X0U5V8</accession>
<dbReference type="PIRSF" id="PIRSF004749">
    <property type="entry name" value="Pep_def"/>
    <property type="match status" value="1"/>
</dbReference>
<dbReference type="PANTHER" id="PTHR10458">
    <property type="entry name" value="PEPTIDE DEFORMYLASE"/>
    <property type="match status" value="1"/>
</dbReference>
<proteinExistence type="inferred from homology"/>
<dbReference type="Gene3D" id="3.90.45.10">
    <property type="entry name" value="Peptide deformylase"/>
    <property type="match status" value="1"/>
</dbReference>
<evidence type="ECO:0000256" key="4">
    <source>
        <dbReference type="ARBA" id="ARBA00022917"/>
    </source>
</evidence>
<feature type="active site" evidence="5">
    <location>
        <position position="153"/>
    </location>
</feature>
<evidence type="ECO:0000256" key="5">
    <source>
        <dbReference type="HAMAP-Rule" id="MF_00163"/>
    </source>
</evidence>
<gene>
    <name evidence="5" type="primary">def</name>
    <name evidence="6" type="ORF">HDF14_004576</name>
</gene>
<evidence type="ECO:0000313" key="6">
    <source>
        <dbReference type="EMBL" id="MBB5330939.1"/>
    </source>
</evidence>
<dbReference type="SUPFAM" id="SSF56420">
    <property type="entry name" value="Peptide deformylase"/>
    <property type="match status" value="1"/>
</dbReference>
<comment type="cofactor">
    <cofactor evidence="5">
        <name>Fe(2+)</name>
        <dbReference type="ChEBI" id="CHEBI:29033"/>
    </cofactor>
    <text evidence="5">Binds 1 Fe(2+) ion.</text>
</comment>
<comment type="catalytic activity">
    <reaction evidence="5">
        <text>N-terminal N-formyl-L-methionyl-[peptide] + H2O = N-terminal L-methionyl-[peptide] + formate</text>
        <dbReference type="Rhea" id="RHEA:24420"/>
        <dbReference type="Rhea" id="RHEA-COMP:10639"/>
        <dbReference type="Rhea" id="RHEA-COMP:10640"/>
        <dbReference type="ChEBI" id="CHEBI:15377"/>
        <dbReference type="ChEBI" id="CHEBI:15740"/>
        <dbReference type="ChEBI" id="CHEBI:49298"/>
        <dbReference type="ChEBI" id="CHEBI:64731"/>
        <dbReference type="EC" id="3.5.1.88"/>
    </reaction>
</comment>
<name>A0A9X0U5V8_9BACT</name>
<dbReference type="NCBIfam" id="TIGR00079">
    <property type="entry name" value="pept_deformyl"/>
    <property type="match status" value="1"/>
</dbReference>
<dbReference type="Pfam" id="PF01327">
    <property type="entry name" value="Pep_deformylase"/>
    <property type="match status" value="1"/>
</dbReference>
<dbReference type="GO" id="GO:0042586">
    <property type="term" value="F:peptide deformylase activity"/>
    <property type="evidence" value="ECO:0007669"/>
    <property type="project" value="UniProtKB-UniRule"/>
</dbReference>
<evidence type="ECO:0000256" key="2">
    <source>
        <dbReference type="ARBA" id="ARBA00022723"/>
    </source>
</evidence>